<name>A0A178MRP0_9PROT</name>
<dbReference type="InterPro" id="IPR011990">
    <property type="entry name" value="TPR-like_helical_dom_sf"/>
</dbReference>
<dbReference type="EMBL" id="LWQU01000130">
    <property type="protein sequence ID" value="OAN51508.1"/>
    <property type="molecule type" value="Genomic_DNA"/>
</dbReference>
<reference evidence="3 4" key="1">
    <citation type="submission" date="2016-04" db="EMBL/GenBank/DDBJ databases">
        <title>Draft genome sequence of freshwater magnetotactic bacteria Magnetospirillum marisnigri SP-1 and Magnetospirillum moscoviense BB-1.</title>
        <authorList>
            <person name="Koziaeva V."/>
            <person name="Dziuba M.V."/>
            <person name="Ivanov T.M."/>
            <person name="Kuznetsov B."/>
            <person name="Grouzdev D.S."/>
        </authorList>
    </citation>
    <scope>NUCLEOTIDE SEQUENCE [LARGE SCALE GENOMIC DNA]</scope>
    <source>
        <strain evidence="3 4">BB-1</strain>
    </source>
</reference>
<evidence type="ECO:0000313" key="3">
    <source>
        <dbReference type="EMBL" id="OAN51508.1"/>
    </source>
</evidence>
<evidence type="ECO:0000256" key="1">
    <source>
        <dbReference type="SAM" id="Coils"/>
    </source>
</evidence>
<feature type="coiled-coil region" evidence="1">
    <location>
        <begin position="304"/>
        <end position="383"/>
    </location>
</feature>
<dbReference type="STRING" id="1437059.A6A05_01205"/>
<accession>A0A178MRP0</accession>
<dbReference type="SUPFAM" id="SSF48452">
    <property type="entry name" value="TPR-like"/>
    <property type="match status" value="1"/>
</dbReference>
<keyword evidence="4" id="KW-1185">Reference proteome</keyword>
<proteinExistence type="predicted"/>
<feature type="chain" id="PRO_5008092182" evidence="2">
    <location>
        <begin position="25"/>
        <end position="446"/>
    </location>
</feature>
<dbReference type="RefSeq" id="WP_068499374.1">
    <property type="nucleotide sequence ID" value="NZ_LWQU01000130.1"/>
</dbReference>
<protein>
    <submittedName>
        <fullName evidence="3">Uncharacterized protein</fullName>
    </submittedName>
</protein>
<keyword evidence="1" id="KW-0175">Coiled coil</keyword>
<evidence type="ECO:0000313" key="4">
    <source>
        <dbReference type="Proteomes" id="UP000078543"/>
    </source>
</evidence>
<feature type="signal peptide" evidence="2">
    <location>
        <begin position="1"/>
        <end position="24"/>
    </location>
</feature>
<evidence type="ECO:0000256" key="2">
    <source>
        <dbReference type="SAM" id="SignalP"/>
    </source>
</evidence>
<dbReference type="OrthoDB" id="7593427at2"/>
<dbReference type="AlphaFoldDB" id="A0A178MRP0"/>
<organism evidence="3 4">
    <name type="scientific">Magnetospirillum moscoviense</name>
    <dbReference type="NCBI Taxonomy" id="1437059"/>
    <lineage>
        <taxon>Bacteria</taxon>
        <taxon>Pseudomonadati</taxon>
        <taxon>Pseudomonadota</taxon>
        <taxon>Alphaproteobacteria</taxon>
        <taxon>Rhodospirillales</taxon>
        <taxon>Rhodospirillaceae</taxon>
        <taxon>Magnetospirillum</taxon>
    </lineage>
</organism>
<gene>
    <name evidence="3" type="ORF">A6A05_01205</name>
</gene>
<sequence>MIRPGKVLRAALFALMVACGDAGAADYDGLIAQARLLLEGGGVEGALAASAEAVKLDPAGFKGHYYQGMALMGLGRFEEAQVAAAKALALAPESGRVAAEKLGDLVTIRKTEAEAEKTASAALADGLIGKAALAYERAWAAGRARPDLGLKAADLYANRLKTPVDAGRVLRQLIAALPGGAEAELAQAELHKIAPTLRTIAQDHVGAARGLSGDEPLRRLEQAEAADPTYPDIYVQRARTLARGTDGAALRGALKDLARMDLASPDLLGDLSDMAEWLKKPEIAAFLEDLVGRSQYEAVGKVLAAKAEDRRKADEVRRANALKEEQDRLAAQAREEREIEVCQKLVDAMARQKASYKQLRNDIDSDKERLKNLNRLVEQQQETSQRYQTPTLRAFDLAPDRDKLRGEVNAAIDDHKRQVKAYNDMVDRYNKRCLSYKDDLDLPDDF</sequence>
<dbReference type="Gene3D" id="1.25.40.10">
    <property type="entry name" value="Tetratricopeptide repeat domain"/>
    <property type="match status" value="1"/>
</dbReference>
<dbReference type="Proteomes" id="UP000078543">
    <property type="component" value="Unassembled WGS sequence"/>
</dbReference>
<comment type="caution">
    <text evidence="3">The sequence shown here is derived from an EMBL/GenBank/DDBJ whole genome shotgun (WGS) entry which is preliminary data.</text>
</comment>
<keyword evidence="2" id="KW-0732">Signal</keyword>